<gene>
    <name evidence="1" type="ORF">S12H4_18729</name>
</gene>
<dbReference type="EMBL" id="BARW01009285">
    <property type="protein sequence ID" value="GAI78550.1"/>
    <property type="molecule type" value="Genomic_DNA"/>
</dbReference>
<protein>
    <submittedName>
        <fullName evidence="1">Uncharacterized protein</fullName>
    </submittedName>
</protein>
<reference evidence="1" key="1">
    <citation type="journal article" date="2014" name="Front. Microbiol.">
        <title>High frequency of phylogenetically diverse reductive dehalogenase-homologous genes in deep subseafloor sedimentary metagenomes.</title>
        <authorList>
            <person name="Kawai M."/>
            <person name="Futagami T."/>
            <person name="Toyoda A."/>
            <person name="Takaki Y."/>
            <person name="Nishi S."/>
            <person name="Hori S."/>
            <person name="Arai W."/>
            <person name="Tsubouchi T."/>
            <person name="Morono Y."/>
            <person name="Uchiyama I."/>
            <person name="Ito T."/>
            <person name="Fujiyama A."/>
            <person name="Inagaki F."/>
            <person name="Takami H."/>
        </authorList>
    </citation>
    <scope>NUCLEOTIDE SEQUENCE</scope>
    <source>
        <strain evidence="1">Expedition CK06-06</strain>
    </source>
</reference>
<evidence type="ECO:0000313" key="1">
    <source>
        <dbReference type="EMBL" id="GAI78550.1"/>
    </source>
</evidence>
<dbReference type="AlphaFoldDB" id="X1ST80"/>
<name>X1ST80_9ZZZZ</name>
<organism evidence="1">
    <name type="scientific">marine sediment metagenome</name>
    <dbReference type="NCBI Taxonomy" id="412755"/>
    <lineage>
        <taxon>unclassified sequences</taxon>
        <taxon>metagenomes</taxon>
        <taxon>ecological metagenomes</taxon>
    </lineage>
</organism>
<comment type="caution">
    <text evidence="1">The sequence shown here is derived from an EMBL/GenBank/DDBJ whole genome shotgun (WGS) entry which is preliminary data.</text>
</comment>
<accession>X1ST80</accession>
<proteinExistence type="predicted"/>
<sequence length="76" mass="8618">MAEYHVIVKTFKLEEGISDASGEEINDNFLRILMKLISEVKEELKHPSLKPGCEIISHELTKVGNHLTASFIIREP</sequence>